<dbReference type="InterPro" id="IPR000980">
    <property type="entry name" value="SH2"/>
</dbReference>
<dbReference type="GO" id="GO:0005737">
    <property type="term" value="C:cytoplasm"/>
    <property type="evidence" value="ECO:0007669"/>
    <property type="project" value="TreeGrafter"/>
</dbReference>
<dbReference type="PANTHER" id="PTHR14388">
    <property type="entry name" value="T CELL-SPECIFIC ADAPTER PROTEIN TSAD"/>
    <property type="match status" value="1"/>
</dbReference>
<evidence type="ECO:0000256" key="1">
    <source>
        <dbReference type="ARBA" id="ARBA00022999"/>
    </source>
</evidence>
<dbReference type="PROSITE" id="PS50001">
    <property type="entry name" value="SH2"/>
    <property type="match status" value="1"/>
</dbReference>
<dbReference type="STRING" id="8078.ENSFHEP00000017900"/>
<dbReference type="Ensembl" id="ENSFHET00000026719.1">
    <property type="protein sequence ID" value="ENSFHEP00000017900.1"/>
    <property type="gene ID" value="ENSFHEG00000019681.1"/>
</dbReference>
<evidence type="ECO:0000256" key="3">
    <source>
        <dbReference type="SAM" id="MobiDB-lite"/>
    </source>
</evidence>
<evidence type="ECO:0000256" key="2">
    <source>
        <dbReference type="PROSITE-ProRule" id="PRU00191"/>
    </source>
</evidence>
<reference evidence="5" key="2">
    <citation type="submission" date="2025-09" db="UniProtKB">
        <authorList>
            <consortium name="Ensembl"/>
        </authorList>
    </citation>
    <scope>IDENTIFICATION</scope>
</reference>
<keyword evidence="6" id="KW-1185">Reference proteome</keyword>
<feature type="domain" description="SH2" evidence="4">
    <location>
        <begin position="113"/>
        <end position="201"/>
    </location>
</feature>
<feature type="compositionally biased region" description="Polar residues" evidence="3">
    <location>
        <begin position="288"/>
        <end position="311"/>
    </location>
</feature>
<evidence type="ECO:0000259" key="4">
    <source>
        <dbReference type="PROSITE" id="PS50001"/>
    </source>
</evidence>
<reference evidence="5" key="1">
    <citation type="submission" date="2025-08" db="UniProtKB">
        <authorList>
            <consortium name="Ensembl"/>
        </authorList>
    </citation>
    <scope>IDENTIFICATION</scope>
</reference>
<dbReference type="AlphaFoldDB" id="A0A3Q2TN01"/>
<dbReference type="SMART" id="SM00252">
    <property type="entry name" value="SH2"/>
    <property type="match status" value="1"/>
</dbReference>
<evidence type="ECO:0000313" key="5">
    <source>
        <dbReference type="Ensembl" id="ENSFHEP00000017900.1"/>
    </source>
</evidence>
<feature type="region of interest" description="Disordered" evidence="3">
    <location>
        <begin position="237"/>
        <end position="262"/>
    </location>
</feature>
<protein>
    <recommendedName>
        <fullName evidence="4">SH2 domain-containing protein</fullName>
    </recommendedName>
</protein>
<keyword evidence="1 2" id="KW-0727">SH2 domain</keyword>
<proteinExistence type="predicted"/>
<dbReference type="SUPFAM" id="SSF55550">
    <property type="entry name" value="SH2 domain"/>
    <property type="match status" value="1"/>
</dbReference>
<feature type="region of interest" description="Disordered" evidence="3">
    <location>
        <begin position="276"/>
        <end position="368"/>
    </location>
</feature>
<dbReference type="Proteomes" id="UP000265000">
    <property type="component" value="Unplaced"/>
</dbReference>
<dbReference type="GeneTree" id="ENSGT00940000160977"/>
<dbReference type="Pfam" id="PF00017">
    <property type="entry name" value="SH2"/>
    <property type="match status" value="1"/>
</dbReference>
<dbReference type="PANTHER" id="PTHR14388:SF6">
    <property type="entry name" value="SH2 DOMAIN-CONTAINING PROTEIN 7"/>
    <property type="match status" value="1"/>
</dbReference>
<organism evidence="5 6">
    <name type="scientific">Fundulus heteroclitus</name>
    <name type="common">Killifish</name>
    <name type="synonym">Mummichog</name>
    <dbReference type="NCBI Taxonomy" id="8078"/>
    <lineage>
        <taxon>Eukaryota</taxon>
        <taxon>Metazoa</taxon>
        <taxon>Chordata</taxon>
        <taxon>Craniata</taxon>
        <taxon>Vertebrata</taxon>
        <taxon>Euteleostomi</taxon>
        <taxon>Actinopterygii</taxon>
        <taxon>Neopterygii</taxon>
        <taxon>Teleostei</taxon>
        <taxon>Neoteleostei</taxon>
        <taxon>Acanthomorphata</taxon>
        <taxon>Ovalentaria</taxon>
        <taxon>Atherinomorphae</taxon>
        <taxon>Cyprinodontiformes</taxon>
        <taxon>Fundulidae</taxon>
        <taxon>Fundulus</taxon>
    </lineage>
</organism>
<dbReference type="Gene3D" id="3.30.505.10">
    <property type="entry name" value="SH2 domain"/>
    <property type="match status" value="1"/>
</dbReference>
<accession>A0A3Q2TN01</accession>
<evidence type="ECO:0000313" key="6">
    <source>
        <dbReference type="Proteomes" id="UP000265000"/>
    </source>
</evidence>
<sequence length="390" mass="42795">MFPAKQPKIHLGAEQRYLNETGGMNRGGGDNLKQWCHSHGSDVQTEQSNEPSLMCRSRRACCCSSALSAPHTRPRMAKKASVDLQMPAAEGVLTASEGVNERHQRFRDAAAGIFLNLICLQVCLIAALPLRCREAEDALRDKALGCFLIRLSDKAIGYILSYKGQDRCRHFVISQNADGQFVIAGDCQLFGSLSELIEHYKVSPIQPFGEFLTSSSCEVRHEALHLSMDLSQVEGRSQSLPYLGSKNEEEEDEEEKCSDRFNSLSVSAPKKVTCHTYSLHAPPHGSAHRSSGSEPENPPQLTSNPLYQSSDAAAGGPAQQGENMYAEVPQAPQRTADDTYEQIPGDGAVQSNTYESVEDLKNKKPRSTWGKNVRVKAAECGDDAIKRQKV</sequence>
<dbReference type="InterPro" id="IPR036860">
    <property type="entry name" value="SH2_dom_sf"/>
</dbReference>
<name>A0A3Q2TN01_FUNHE</name>